<keyword evidence="1" id="KW-0472">Membrane</keyword>
<protein>
    <recommendedName>
        <fullName evidence="3">Gustatory receptor</fullName>
    </recommendedName>
</protein>
<feature type="transmembrane region" description="Helical" evidence="1">
    <location>
        <begin position="764"/>
        <end position="782"/>
    </location>
</feature>
<dbReference type="VEuPathDB" id="VectorBase:AFUN008390"/>
<feature type="transmembrane region" description="Helical" evidence="1">
    <location>
        <begin position="817"/>
        <end position="840"/>
    </location>
</feature>
<feature type="transmembrane region" description="Helical" evidence="1">
    <location>
        <begin position="553"/>
        <end position="575"/>
    </location>
</feature>
<feature type="transmembrane region" description="Helical" evidence="1">
    <location>
        <begin position="422"/>
        <end position="442"/>
    </location>
</feature>
<feature type="transmembrane region" description="Helical" evidence="1">
    <location>
        <begin position="231"/>
        <end position="251"/>
    </location>
</feature>
<feature type="transmembrane region" description="Helical" evidence="1">
    <location>
        <begin position="1364"/>
        <end position="1384"/>
    </location>
</feature>
<feature type="transmembrane region" description="Helical" evidence="1">
    <location>
        <begin position="60"/>
        <end position="90"/>
    </location>
</feature>
<feature type="transmembrane region" description="Helical" evidence="1">
    <location>
        <begin position="338"/>
        <end position="362"/>
    </location>
</feature>
<feature type="transmembrane region" description="Helical" evidence="1">
    <location>
        <begin position="1454"/>
        <end position="1485"/>
    </location>
</feature>
<feature type="transmembrane region" description="Helical" evidence="1">
    <location>
        <begin position="724"/>
        <end position="744"/>
    </location>
</feature>
<feature type="transmembrane region" description="Helical" evidence="1">
    <location>
        <begin position="1726"/>
        <end position="1750"/>
    </location>
</feature>
<organism evidence="2">
    <name type="scientific">Anopheles funestus</name>
    <name type="common">African malaria mosquito</name>
    <dbReference type="NCBI Taxonomy" id="62324"/>
    <lineage>
        <taxon>Eukaryota</taxon>
        <taxon>Metazoa</taxon>
        <taxon>Ecdysozoa</taxon>
        <taxon>Arthropoda</taxon>
        <taxon>Hexapoda</taxon>
        <taxon>Insecta</taxon>
        <taxon>Pterygota</taxon>
        <taxon>Neoptera</taxon>
        <taxon>Endopterygota</taxon>
        <taxon>Diptera</taxon>
        <taxon>Nematocera</taxon>
        <taxon>Culicoidea</taxon>
        <taxon>Culicidae</taxon>
        <taxon>Anophelinae</taxon>
        <taxon>Anopheles</taxon>
    </lineage>
</organism>
<evidence type="ECO:0008006" key="3">
    <source>
        <dbReference type="Google" id="ProtNLM"/>
    </source>
</evidence>
<feature type="transmembrane region" description="Helical" evidence="1">
    <location>
        <begin position="992"/>
        <end position="1011"/>
    </location>
</feature>
<evidence type="ECO:0000256" key="1">
    <source>
        <dbReference type="SAM" id="Phobius"/>
    </source>
</evidence>
<feature type="transmembrane region" description="Helical" evidence="1">
    <location>
        <begin position="963"/>
        <end position="986"/>
    </location>
</feature>
<feature type="transmembrane region" description="Helical" evidence="1">
    <location>
        <begin position="134"/>
        <end position="159"/>
    </location>
</feature>
<feature type="transmembrane region" description="Helical" evidence="1">
    <location>
        <begin position="1756"/>
        <end position="1788"/>
    </location>
</feature>
<feature type="transmembrane region" description="Helical" evidence="1">
    <location>
        <begin position="271"/>
        <end position="295"/>
    </location>
</feature>
<feature type="transmembrane region" description="Helical" evidence="1">
    <location>
        <begin position="846"/>
        <end position="863"/>
    </location>
</feature>
<feature type="transmembrane region" description="Helical" evidence="1">
    <location>
        <begin position="1062"/>
        <end position="1083"/>
    </location>
</feature>
<feature type="transmembrane region" description="Helical" evidence="1">
    <location>
        <begin position="1325"/>
        <end position="1344"/>
    </location>
</feature>
<feature type="transmembrane region" description="Helical" evidence="1">
    <location>
        <begin position="24"/>
        <end position="48"/>
    </location>
</feature>
<feature type="transmembrane region" description="Helical" evidence="1">
    <location>
        <begin position="1572"/>
        <end position="1589"/>
    </location>
</feature>
<reference evidence="2" key="1">
    <citation type="submission" date="2020-05" db="UniProtKB">
        <authorList>
            <consortium name="EnsemblMetazoa"/>
        </authorList>
    </citation>
    <scope>IDENTIFICATION</scope>
    <source>
        <strain evidence="2">FUMOZ</strain>
    </source>
</reference>
<feature type="transmembrane region" description="Helical" evidence="1">
    <location>
        <begin position="1427"/>
        <end position="1448"/>
    </location>
</feature>
<feature type="transmembrane region" description="Helical" evidence="1">
    <location>
        <begin position="1169"/>
        <end position="1194"/>
    </location>
</feature>
<feature type="transmembrane region" description="Helical" evidence="1">
    <location>
        <begin position="1529"/>
        <end position="1552"/>
    </location>
</feature>
<feature type="transmembrane region" description="Helical" evidence="1">
    <location>
        <begin position="1626"/>
        <end position="1648"/>
    </location>
</feature>
<feature type="transmembrane region" description="Helical" evidence="1">
    <location>
        <begin position="1123"/>
        <end position="1149"/>
    </location>
</feature>
<name>A0A182RQ52_ANOFN</name>
<feature type="transmembrane region" description="Helical" evidence="1">
    <location>
        <begin position="1023"/>
        <end position="1042"/>
    </location>
</feature>
<sequence>MNSFYQNEMELLIVTSKATNYRPVVLLSGATVWKGLLMHLFFQVYYISEFYNYKDPFPPLYITCCVFMYADLALEYVLGFCDCLLLIALLQLDRLVKITKHVSDSVEHGLLYIAVYNRIVSAVGESMGPYFGPILLSFCSYVSLEVALCILDLCGYLSFRSNNFMHVLANSTWLLTDLMKLMILFLLSEGVNAKTFRHRIKLAGAMNALYHSELKLIEATGNPTSYRIVRLLATLIIWKALMVHIFFQTLYITQYYDPDKPFLPTYVNNCLFMYVDLAVELVLGLCDCLLLIARLQLERLLCIAKDLGAGIQAERLLQLYVTTYYQIVVVLRNHLSPYFGLTIVLHCSYVCFEVAICILDLYSKFESEQSFDILVLGYIIWPLSDVTKLTALFLLSEGVDGMHTDDVTGHCFKGVHKATAKLAIFFTVSVLGSGYLMVHSIIDYYVFSGVDGNIWSFVYIVNNATFGAVLCALPWQTFRQRNRLAAAMNVLYENELSLIKHTGVLTNYCLVKMLAIVIVCNGVILHLFFHSYYVNQHYSANKPFLPAYVTSCLFLYLDLAMEFVLGLCDCLLLIIRLQLERLVWLAKNLDTATQTEHLFRFYVTMYNKIIEVLRHNLGPYFGRLILLHCAFACLEVAICILDVINLVTNNGRPIMRVLANILWPLSDVKKLSALFLLSEGVNMMCRTMNVCDNLRVLVRCLRFLGLFSVQPKNSNYAYESIRYAALKFIIFFSITVFGSAFSLYRNVMDYPAMVAIDKRTILPFFYIAHTITFCAVFCILPWQTVLKRRELATLMNILNRNEADLIALTGNGINNRIVTMLAFVCCLNGIVFHLFFHFYYVDEFCGFGSLFLPLYIVSCFFLYIDLAMEYVLGLCDCLLLIAQLQLERLMWFAKDLGPGADIERTFRHYAALYNRTVYGLRYSLSRYFGPMLTVFCTYVSLEVAICVLAIVGDTNSYLGQSYVFILANVLWPVSDIKKLVAVFLLSERTNRVWLQTSLNNMSAIGIALVSYDRQQQSYGRLTTFRFTIQFLYAVFCVCLTLVGVWQDFDITVLKDYVFNEALFILTTASFCVVWLAVPVYVYWRCARLVCALNSLLANDAELRHATATMSLDDSLSYQQAKRFACVIQCDGMFCCLLLTCSYMIFFLFQSESWHYYLPIVVYIYEDLCLSILFGFYSTVMFLCLAQLSCVADLLQIHLKQHSGTVEECVRFYCAMYDRICLLIVKPFYEYSGPIIVTFCPLIILEGSLKLFHLYDLYKTSEYGTVWTELLVNIIECLWLCFDCKKLLLVVYVSEILKQKYMQKIGIVMVKYDHKKQIFNKVQYGHLRYAFFFTIALLSTSYLLWRSSMDYIVYKLESNIFDTTIFIINSTLTCTICLVIPLQCYRKHIELTTTLNALLKNECILRRVVGLMGLKPYRYKRATIFSRLLRCDGIACASFFYFCYVAIWWRKDEFFHIHLSTCIYLVIDLSLEWTFGLYCLVMLVGIEQLSYISDLMWKGSNERIISFDQIFPHFFDLYDRMSNDVRKGLSVYYGPLVLCFTAFFVLECAISIVDLWRAISDGGGELTVLTLGGLWQLFDIKKFVILILVSEHFNQKWLQTLLNNMSAIGLALVRYDGQLLSYSKLSVYRLTLQYLNAFFWICLVVFFTWKQFDISGWKNYILDEVLIFVSSGSYCVTWCAMHFCVYKRCTELICALNSLLANDAELRQATATMSLGDSLSYQHAKRFACVIQCDGMCCFLFLACGYMTLLWVRSEPWYIYLSFAFFLYEDLCLSALFGFYSTVMFLCLAQLSCAAKLLKSQHIGVVQERVSCFCTIYDRTCTLIAKPFYEYCGPIIAIVCPMIIFEGSPKLFQAYDIYTTSAYQKDWTVILLHGMEWIWLLFDCKKLFVVLYLSELFKQKVSKLNILLLCTKHRIRGV</sequence>
<keyword evidence="1" id="KW-0812">Transmembrane</keyword>
<proteinExistence type="predicted"/>
<feature type="transmembrane region" description="Helical" evidence="1">
    <location>
        <begin position="454"/>
        <end position="475"/>
    </location>
</feature>
<evidence type="ECO:0000313" key="2">
    <source>
        <dbReference type="EnsemblMetazoa" id="AFUN008390-PA"/>
    </source>
</evidence>
<feature type="transmembrane region" description="Helical" evidence="1">
    <location>
        <begin position="510"/>
        <end position="533"/>
    </location>
</feature>
<feature type="transmembrane region" description="Helical" evidence="1">
    <location>
        <begin position="171"/>
        <end position="191"/>
    </location>
</feature>
<keyword evidence="1" id="KW-1133">Transmembrane helix</keyword>
<dbReference type="STRING" id="62324.A0A182RQ52"/>
<feature type="transmembrane region" description="Helical" evidence="1">
    <location>
        <begin position="927"/>
        <end position="951"/>
    </location>
</feature>
<accession>A0A182RQ52</accession>
<dbReference type="EnsemblMetazoa" id="AFUN008390-RA">
    <property type="protein sequence ID" value="AFUN008390-PA"/>
    <property type="gene ID" value="AFUN008390"/>
</dbReference>